<proteinExistence type="predicted"/>
<feature type="transmembrane region" description="Helical" evidence="1">
    <location>
        <begin position="6"/>
        <end position="33"/>
    </location>
</feature>
<evidence type="ECO:0000313" key="2">
    <source>
        <dbReference type="EMBL" id="OMO71253.1"/>
    </source>
</evidence>
<evidence type="ECO:0000256" key="1">
    <source>
        <dbReference type="SAM" id="Phobius"/>
    </source>
</evidence>
<sequence length="81" mass="8974">MADRTYITLGCSFLFICTVVGGSCLVASITLLAESQSSKSLLILGFTLICMHSIKSRSRCRGCGCRERYITRRGCRDLNCR</sequence>
<dbReference type="OrthoDB" id="784693at2759"/>
<dbReference type="EMBL" id="AWUE01019845">
    <property type="protein sequence ID" value="OMO71253.1"/>
    <property type="molecule type" value="Genomic_DNA"/>
</dbReference>
<keyword evidence="3" id="KW-1185">Reference proteome</keyword>
<evidence type="ECO:0000313" key="3">
    <source>
        <dbReference type="Proteomes" id="UP000187203"/>
    </source>
</evidence>
<dbReference type="PROSITE" id="PS51257">
    <property type="entry name" value="PROKAR_LIPOPROTEIN"/>
    <property type="match status" value="1"/>
</dbReference>
<dbReference type="AlphaFoldDB" id="A0A1R3HLT0"/>
<organism evidence="2 3">
    <name type="scientific">Corchorus olitorius</name>
    <dbReference type="NCBI Taxonomy" id="93759"/>
    <lineage>
        <taxon>Eukaryota</taxon>
        <taxon>Viridiplantae</taxon>
        <taxon>Streptophyta</taxon>
        <taxon>Embryophyta</taxon>
        <taxon>Tracheophyta</taxon>
        <taxon>Spermatophyta</taxon>
        <taxon>Magnoliopsida</taxon>
        <taxon>eudicotyledons</taxon>
        <taxon>Gunneridae</taxon>
        <taxon>Pentapetalae</taxon>
        <taxon>rosids</taxon>
        <taxon>malvids</taxon>
        <taxon>Malvales</taxon>
        <taxon>Malvaceae</taxon>
        <taxon>Grewioideae</taxon>
        <taxon>Apeibeae</taxon>
        <taxon>Corchorus</taxon>
    </lineage>
</organism>
<keyword evidence="1" id="KW-0812">Transmembrane</keyword>
<dbReference type="Proteomes" id="UP000187203">
    <property type="component" value="Unassembled WGS sequence"/>
</dbReference>
<reference evidence="3" key="1">
    <citation type="submission" date="2013-09" db="EMBL/GenBank/DDBJ databases">
        <title>Corchorus olitorius genome sequencing.</title>
        <authorList>
            <person name="Alam M."/>
            <person name="Haque M.S."/>
            <person name="Islam M.S."/>
            <person name="Emdad E.M."/>
            <person name="Islam M.M."/>
            <person name="Ahmed B."/>
            <person name="Halim A."/>
            <person name="Hossen Q.M.M."/>
            <person name="Hossain M.Z."/>
            <person name="Ahmed R."/>
            <person name="Khan M.M."/>
            <person name="Islam R."/>
            <person name="Rashid M.M."/>
            <person name="Khan S.A."/>
            <person name="Rahman M.S."/>
            <person name="Alam M."/>
            <person name="Yahiya A.S."/>
            <person name="Khan M.S."/>
            <person name="Azam M.S."/>
            <person name="Haque T."/>
            <person name="Lashkar M.Z.H."/>
            <person name="Akhand A.I."/>
            <person name="Morshed G."/>
            <person name="Roy S."/>
            <person name="Uddin K.S."/>
            <person name="Rabeya T."/>
            <person name="Hossain A.S."/>
            <person name="Chowdhury A."/>
            <person name="Snigdha A.R."/>
            <person name="Mortoza M.S."/>
            <person name="Matin S.A."/>
            <person name="Hoque S.M.E."/>
            <person name="Islam M.K."/>
            <person name="Roy D.K."/>
            <person name="Haider R."/>
            <person name="Moosa M.M."/>
            <person name="Elias S.M."/>
            <person name="Hasan A.M."/>
            <person name="Jahan S."/>
            <person name="Shafiuddin M."/>
            <person name="Mahmood N."/>
            <person name="Shommy N.S."/>
        </authorList>
    </citation>
    <scope>NUCLEOTIDE SEQUENCE [LARGE SCALE GENOMIC DNA]</scope>
    <source>
        <strain evidence="3">cv. O-4</strain>
    </source>
</reference>
<name>A0A1R3HLT0_9ROSI</name>
<comment type="caution">
    <text evidence="2">The sequence shown here is derived from an EMBL/GenBank/DDBJ whole genome shotgun (WGS) entry which is preliminary data.</text>
</comment>
<protein>
    <submittedName>
        <fullName evidence="2">Uncharacterized protein</fullName>
    </submittedName>
</protein>
<gene>
    <name evidence="2" type="ORF">COLO4_28336</name>
</gene>
<keyword evidence="1" id="KW-0472">Membrane</keyword>
<accession>A0A1R3HLT0</accession>
<keyword evidence="1" id="KW-1133">Transmembrane helix</keyword>